<dbReference type="EMBL" id="KZ504112">
    <property type="protein sequence ID" value="PKU59415.1"/>
    <property type="molecule type" value="Genomic_DNA"/>
</dbReference>
<protein>
    <submittedName>
        <fullName evidence="2">Uncharacterized protein</fullName>
    </submittedName>
</protein>
<feature type="compositionally biased region" description="Low complexity" evidence="1">
    <location>
        <begin position="1"/>
        <end position="11"/>
    </location>
</feature>
<evidence type="ECO:0000256" key="1">
    <source>
        <dbReference type="SAM" id="MobiDB-lite"/>
    </source>
</evidence>
<gene>
    <name evidence="2" type="ORF">MA16_Dca012743</name>
</gene>
<organism evidence="2 3">
    <name type="scientific">Dendrobium catenatum</name>
    <dbReference type="NCBI Taxonomy" id="906689"/>
    <lineage>
        <taxon>Eukaryota</taxon>
        <taxon>Viridiplantae</taxon>
        <taxon>Streptophyta</taxon>
        <taxon>Embryophyta</taxon>
        <taxon>Tracheophyta</taxon>
        <taxon>Spermatophyta</taxon>
        <taxon>Magnoliopsida</taxon>
        <taxon>Liliopsida</taxon>
        <taxon>Asparagales</taxon>
        <taxon>Orchidaceae</taxon>
        <taxon>Epidendroideae</taxon>
        <taxon>Malaxideae</taxon>
        <taxon>Dendrobiinae</taxon>
        <taxon>Dendrobium</taxon>
    </lineage>
</organism>
<sequence>MNRKPPLAVSPRRLRPRRPPTSLPSLQTPTVKARSRPPAQFPTRHSIAGEPLIGKDYPIIPPELIELTKKAKDDFTAGHDSIVCTKPLFERGRFYELYSARRNERLKRKMMEISVENVAQYHEVGVEISKKRSLNKEETPRKSCPGSFSVNRASSLRSSALKSTYKERKKVSVSGISAMASVDVGKKMITRSALKKMI</sequence>
<dbReference type="PANTHER" id="PTHR37259">
    <property type="entry name" value="OS07G0474300 PROTEIN"/>
    <property type="match status" value="1"/>
</dbReference>
<dbReference type="PANTHER" id="PTHR37259:SF2">
    <property type="entry name" value="OS07G0474300 PROTEIN"/>
    <property type="match status" value="1"/>
</dbReference>
<feature type="region of interest" description="Disordered" evidence="1">
    <location>
        <begin position="1"/>
        <end position="46"/>
    </location>
</feature>
<name>A0A2I0V7N0_9ASPA</name>
<dbReference type="AlphaFoldDB" id="A0A2I0V7N0"/>
<reference evidence="2 3" key="1">
    <citation type="journal article" date="2016" name="Sci. Rep.">
        <title>The Dendrobium catenatum Lindl. genome sequence provides insights into polysaccharide synthase, floral development and adaptive evolution.</title>
        <authorList>
            <person name="Zhang G.Q."/>
            <person name="Xu Q."/>
            <person name="Bian C."/>
            <person name="Tsai W.C."/>
            <person name="Yeh C.M."/>
            <person name="Liu K.W."/>
            <person name="Yoshida K."/>
            <person name="Zhang L.S."/>
            <person name="Chang S.B."/>
            <person name="Chen F."/>
            <person name="Shi Y."/>
            <person name="Su Y.Y."/>
            <person name="Zhang Y.Q."/>
            <person name="Chen L.J."/>
            <person name="Yin Y."/>
            <person name="Lin M."/>
            <person name="Huang H."/>
            <person name="Deng H."/>
            <person name="Wang Z.W."/>
            <person name="Zhu S.L."/>
            <person name="Zhao X."/>
            <person name="Deng C."/>
            <person name="Niu S.C."/>
            <person name="Huang J."/>
            <person name="Wang M."/>
            <person name="Liu G.H."/>
            <person name="Yang H.J."/>
            <person name="Xiao X.J."/>
            <person name="Hsiao Y.Y."/>
            <person name="Wu W.L."/>
            <person name="Chen Y.Y."/>
            <person name="Mitsuda N."/>
            <person name="Ohme-Takagi M."/>
            <person name="Luo Y.B."/>
            <person name="Van de Peer Y."/>
            <person name="Liu Z.J."/>
        </authorList>
    </citation>
    <scope>NUCLEOTIDE SEQUENCE [LARGE SCALE GENOMIC DNA]</scope>
    <source>
        <tissue evidence="2">The whole plant</tissue>
    </source>
</reference>
<dbReference type="OrthoDB" id="784446at2759"/>
<evidence type="ECO:0000313" key="3">
    <source>
        <dbReference type="Proteomes" id="UP000233837"/>
    </source>
</evidence>
<reference evidence="2 3" key="2">
    <citation type="journal article" date="2017" name="Nature">
        <title>The Apostasia genome and the evolution of orchids.</title>
        <authorList>
            <person name="Zhang G.Q."/>
            <person name="Liu K.W."/>
            <person name="Li Z."/>
            <person name="Lohaus R."/>
            <person name="Hsiao Y.Y."/>
            <person name="Niu S.C."/>
            <person name="Wang J.Y."/>
            <person name="Lin Y.C."/>
            <person name="Xu Q."/>
            <person name="Chen L.J."/>
            <person name="Yoshida K."/>
            <person name="Fujiwara S."/>
            <person name="Wang Z.W."/>
            <person name="Zhang Y.Q."/>
            <person name="Mitsuda N."/>
            <person name="Wang M."/>
            <person name="Liu G.H."/>
            <person name="Pecoraro L."/>
            <person name="Huang H.X."/>
            <person name="Xiao X.J."/>
            <person name="Lin M."/>
            <person name="Wu X.Y."/>
            <person name="Wu W.L."/>
            <person name="Chen Y.Y."/>
            <person name="Chang S.B."/>
            <person name="Sakamoto S."/>
            <person name="Ohme-Takagi M."/>
            <person name="Yagi M."/>
            <person name="Zeng S.J."/>
            <person name="Shen C.Y."/>
            <person name="Yeh C.M."/>
            <person name="Luo Y.B."/>
            <person name="Tsai W.C."/>
            <person name="Van de Peer Y."/>
            <person name="Liu Z.J."/>
        </authorList>
    </citation>
    <scope>NUCLEOTIDE SEQUENCE [LARGE SCALE GENOMIC DNA]</scope>
    <source>
        <tissue evidence="2">The whole plant</tissue>
    </source>
</reference>
<keyword evidence="3" id="KW-1185">Reference proteome</keyword>
<evidence type="ECO:0000313" key="2">
    <source>
        <dbReference type="EMBL" id="PKU59415.1"/>
    </source>
</evidence>
<proteinExistence type="predicted"/>
<dbReference type="Proteomes" id="UP000233837">
    <property type="component" value="Unassembled WGS sequence"/>
</dbReference>
<accession>A0A2I0V7N0</accession>